<dbReference type="EMBL" id="WIWT01000032">
    <property type="protein sequence ID" value="KAF3211751.1"/>
    <property type="molecule type" value="Genomic_DNA"/>
</dbReference>
<feature type="domain" description="DUF155" evidence="3">
    <location>
        <begin position="93"/>
        <end position="265"/>
    </location>
</feature>
<comment type="similarity">
    <text evidence="1">Belongs to the RMD1/sif2 family.</text>
</comment>
<evidence type="ECO:0000313" key="8">
    <source>
        <dbReference type="Proteomes" id="UP000472727"/>
    </source>
</evidence>
<dbReference type="Proteomes" id="UP000614610">
    <property type="component" value="Unassembled WGS sequence"/>
</dbReference>
<evidence type="ECO:0000313" key="10">
    <source>
        <dbReference type="Proteomes" id="UP000483672"/>
    </source>
</evidence>
<sequence>MEGLMKFLKSKTTTRGSNPKQFDECIYTPFSYLYQKRVREQTEQDLIDFQELQLTESAPAAIVGPDSPTLERNPDVTSDALSFVDTHLITPEIFLFEYGVVVIWGMTLQEEKRFLKDIAKFEMEKLGEEDVQVENFNFYVTSSYQPRIYNDFITLSAGSSYMVKLSISHAIAQSVKISLYEDLVDNTIEDTKSIPQDVALTGKVRMSRRKIMMHIGDLFILRININLQGSVMDSPELMWAEPQLEPIYQAARSYLEINQRVSLLNQRLDVISDLLQMLKEQLSHSQGERLEWVVIVLIAVEILVALVNVAVDLFASVD</sequence>
<evidence type="ECO:0000256" key="1">
    <source>
        <dbReference type="ARBA" id="ARBA00008306"/>
    </source>
</evidence>
<dbReference type="Proteomes" id="UP000479691">
    <property type="component" value="Unassembled WGS sequence"/>
</dbReference>
<keyword evidence="2" id="KW-0812">Transmembrane</keyword>
<dbReference type="Proteomes" id="UP000472727">
    <property type="component" value="Unassembled WGS sequence"/>
</dbReference>
<protein>
    <recommendedName>
        <fullName evidence="3">DUF155 domain-containing protein</fullName>
    </recommendedName>
</protein>
<dbReference type="GO" id="GO:0005739">
    <property type="term" value="C:mitochondrion"/>
    <property type="evidence" value="ECO:0007669"/>
    <property type="project" value="UniProtKB-ARBA"/>
</dbReference>
<evidence type="ECO:0000313" key="6">
    <source>
        <dbReference type="EMBL" id="KAF3211751.1"/>
    </source>
</evidence>
<dbReference type="EMBL" id="WIPF01000027">
    <property type="protein sequence ID" value="KAF3225484.1"/>
    <property type="molecule type" value="Genomic_DNA"/>
</dbReference>
<comment type="caution">
    <text evidence="4">The sequence shown here is derived from an EMBL/GenBank/DDBJ whole genome shotgun (WGS) entry which is preliminary data.</text>
</comment>
<evidence type="ECO:0000313" key="9">
    <source>
        <dbReference type="Proteomes" id="UP000479691"/>
    </source>
</evidence>
<dbReference type="Pfam" id="PF02582">
    <property type="entry name" value="DUF155"/>
    <property type="match status" value="1"/>
</dbReference>
<dbReference type="EMBL" id="JAABOE010000177">
    <property type="protein sequence ID" value="KAF3159860.1"/>
    <property type="molecule type" value="Genomic_DNA"/>
</dbReference>
<proteinExistence type="inferred from homology"/>
<gene>
    <name evidence="5" type="ORF">TWF106_001414</name>
    <name evidence="7" type="ORF">TWF191_005191</name>
    <name evidence="6" type="ORF">TWF679_006244</name>
    <name evidence="4" type="ORF">TWF788_003492</name>
</gene>
<dbReference type="Proteomes" id="UP000483672">
    <property type="component" value="Unassembled WGS sequence"/>
</dbReference>
<keyword evidence="2" id="KW-0472">Membrane</keyword>
<name>A0A6G1LU55_ORBOL</name>
<dbReference type="PANTHER" id="PTHR16255:SF15">
    <property type="entry name" value="SPORULATION PROTEIN RMD1"/>
    <property type="match status" value="1"/>
</dbReference>
<feature type="transmembrane region" description="Helical" evidence="2">
    <location>
        <begin position="292"/>
        <end position="315"/>
    </location>
</feature>
<evidence type="ECO:0000313" key="7">
    <source>
        <dbReference type="EMBL" id="KAF3225484.1"/>
    </source>
</evidence>
<evidence type="ECO:0000259" key="3">
    <source>
        <dbReference type="Pfam" id="PF02582"/>
    </source>
</evidence>
<dbReference type="EMBL" id="WIWS01000121">
    <property type="protein sequence ID" value="KAF3204921.1"/>
    <property type="molecule type" value="Genomic_DNA"/>
</dbReference>
<dbReference type="OrthoDB" id="18302at2759"/>
<reference evidence="8 9" key="1">
    <citation type="submission" date="2019-06" db="EMBL/GenBank/DDBJ databases">
        <authorList>
            <person name="Palmer J.M."/>
        </authorList>
    </citation>
    <scope>NUCLEOTIDE SEQUENCE [LARGE SCALE GENOMIC DNA]</scope>
    <source>
        <strain evidence="5 8">TWF106</strain>
        <strain evidence="7 10">TWF191</strain>
        <strain evidence="6">TWF679</strain>
        <strain evidence="4 9">TWF788</strain>
    </source>
</reference>
<dbReference type="PANTHER" id="PTHR16255">
    <property type="entry name" value="REQUIRED FOR MEIOTIC NUCLEAR DIVISION PROTEIN 1 HOMOLOG"/>
    <property type="match status" value="1"/>
</dbReference>
<dbReference type="AlphaFoldDB" id="A0A6G1LU55"/>
<dbReference type="InterPro" id="IPR003734">
    <property type="entry name" value="DUF155"/>
</dbReference>
<keyword evidence="2" id="KW-1133">Transmembrane helix</keyword>
<evidence type="ECO:0000313" key="4">
    <source>
        <dbReference type="EMBL" id="KAF3159860.1"/>
    </source>
</evidence>
<organism evidence="4 9">
    <name type="scientific">Orbilia oligospora</name>
    <name type="common">Nematode-trapping fungus</name>
    <name type="synonym">Arthrobotrys oligospora</name>
    <dbReference type="NCBI Taxonomy" id="2813651"/>
    <lineage>
        <taxon>Eukaryota</taxon>
        <taxon>Fungi</taxon>
        <taxon>Dikarya</taxon>
        <taxon>Ascomycota</taxon>
        <taxon>Pezizomycotina</taxon>
        <taxon>Orbiliomycetes</taxon>
        <taxon>Orbiliales</taxon>
        <taxon>Orbiliaceae</taxon>
        <taxon>Orbilia</taxon>
    </lineage>
</organism>
<evidence type="ECO:0000313" key="5">
    <source>
        <dbReference type="EMBL" id="KAF3204921.1"/>
    </source>
</evidence>
<dbReference type="InterPro" id="IPR051624">
    <property type="entry name" value="RMD1/Sad1-interacting"/>
</dbReference>
<accession>A0A6G1LU55</accession>
<evidence type="ECO:0000256" key="2">
    <source>
        <dbReference type="SAM" id="Phobius"/>
    </source>
</evidence>